<sequence>MTKVPGQPLAGGGTGSPPASDDSGAGFDIVDPKPDAIAESLRAFGYSLADAVADLVDNSLSVGSKHINVT</sequence>
<comment type="caution">
    <text evidence="2">The sequence shown here is derived from an EMBL/GenBank/DDBJ whole genome shotgun (WGS) entry which is preliminary data.</text>
</comment>
<feature type="region of interest" description="Disordered" evidence="1">
    <location>
        <begin position="1"/>
        <end position="31"/>
    </location>
</feature>
<dbReference type="AlphaFoldDB" id="T1AD40"/>
<organism evidence="2">
    <name type="scientific">mine drainage metagenome</name>
    <dbReference type="NCBI Taxonomy" id="410659"/>
    <lineage>
        <taxon>unclassified sequences</taxon>
        <taxon>metagenomes</taxon>
        <taxon>ecological metagenomes</taxon>
    </lineage>
</organism>
<protein>
    <submittedName>
        <fullName evidence="2">Uncharacterized protein</fullName>
    </submittedName>
</protein>
<reference evidence="2" key="1">
    <citation type="submission" date="2013-08" db="EMBL/GenBank/DDBJ databases">
        <authorList>
            <person name="Mendez C."/>
            <person name="Richter M."/>
            <person name="Ferrer M."/>
            <person name="Sanchez J."/>
        </authorList>
    </citation>
    <scope>NUCLEOTIDE SEQUENCE</scope>
</reference>
<proteinExistence type="predicted"/>
<evidence type="ECO:0000256" key="1">
    <source>
        <dbReference type="SAM" id="MobiDB-lite"/>
    </source>
</evidence>
<accession>T1AD40</accession>
<name>T1AD40_9ZZZZ</name>
<gene>
    <name evidence="2" type="ORF">B1B_09641</name>
</gene>
<dbReference type="EMBL" id="AUZY01006388">
    <property type="protein sequence ID" value="EQD54558.1"/>
    <property type="molecule type" value="Genomic_DNA"/>
</dbReference>
<evidence type="ECO:0000313" key="2">
    <source>
        <dbReference type="EMBL" id="EQD54558.1"/>
    </source>
</evidence>
<reference evidence="2" key="2">
    <citation type="journal article" date="2014" name="ISME J.">
        <title>Microbial stratification in low pH oxic and suboxic macroscopic growths along an acid mine drainage.</title>
        <authorList>
            <person name="Mendez-Garcia C."/>
            <person name="Mesa V."/>
            <person name="Sprenger R.R."/>
            <person name="Richter M."/>
            <person name="Diez M.S."/>
            <person name="Solano J."/>
            <person name="Bargiela R."/>
            <person name="Golyshina O.V."/>
            <person name="Manteca A."/>
            <person name="Ramos J.L."/>
            <person name="Gallego J.R."/>
            <person name="Llorente I."/>
            <person name="Martins Dos Santos V.A."/>
            <person name="Jensen O.N."/>
            <person name="Pelaez A.I."/>
            <person name="Sanchez J."/>
            <person name="Ferrer M."/>
        </authorList>
    </citation>
    <scope>NUCLEOTIDE SEQUENCE</scope>
</reference>
<feature type="non-terminal residue" evidence="2">
    <location>
        <position position="70"/>
    </location>
</feature>